<organism evidence="2 3">
    <name type="scientific">Bacillus mycoides</name>
    <dbReference type="NCBI Taxonomy" id="1405"/>
    <lineage>
        <taxon>Bacteria</taxon>
        <taxon>Bacillati</taxon>
        <taxon>Bacillota</taxon>
        <taxon>Bacilli</taxon>
        <taxon>Bacillales</taxon>
        <taxon>Bacillaceae</taxon>
        <taxon>Bacillus</taxon>
        <taxon>Bacillus cereus group</taxon>
    </lineage>
</organism>
<dbReference type="EMBL" id="CABWMC010000003">
    <property type="protein sequence ID" value="VXB61528.1"/>
    <property type="molecule type" value="Genomic_DNA"/>
</dbReference>
<sequence length="57" mass="6739">MPQLPDFCNPIDIFPLCSPTFLVFKENLFNQYNIPYFTEVNLINFLLISILIQILPY</sequence>
<reference evidence="2 3" key="1">
    <citation type="submission" date="2019-10" db="EMBL/GenBank/DDBJ databases">
        <authorList>
            <person name="Karimi E."/>
        </authorList>
    </citation>
    <scope>NUCLEOTIDE SEQUENCE [LARGE SCALE GENOMIC DNA]</scope>
    <source>
        <strain evidence="2">Bacillus sp. 71</strain>
    </source>
</reference>
<dbReference type="AlphaFoldDB" id="A0A653S2K5"/>
<name>A0A653S2K5_BACMY</name>
<proteinExistence type="predicted"/>
<accession>A0A653S2K5</accession>
<dbReference type="Proteomes" id="UP000437562">
    <property type="component" value="Unassembled WGS sequence"/>
</dbReference>
<keyword evidence="1" id="KW-1133">Transmembrane helix</keyword>
<evidence type="ECO:0000256" key="1">
    <source>
        <dbReference type="SAM" id="Phobius"/>
    </source>
</evidence>
<feature type="transmembrane region" description="Helical" evidence="1">
    <location>
        <begin position="34"/>
        <end position="55"/>
    </location>
</feature>
<gene>
    <name evidence="2" type="ORF">BACI71_110937</name>
</gene>
<keyword evidence="1" id="KW-0472">Membrane</keyword>
<keyword evidence="1" id="KW-0812">Transmembrane</keyword>
<evidence type="ECO:0000313" key="3">
    <source>
        <dbReference type="Proteomes" id="UP000437562"/>
    </source>
</evidence>
<protein>
    <submittedName>
        <fullName evidence="2">Uncharacterized protein</fullName>
    </submittedName>
</protein>
<evidence type="ECO:0000313" key="2">
    <source>
        <dbReference type="EMBL" id="VXB61528.1"/>
    </source>
</evidence>